<gene>
    <name evidence="3" type="ORF">LTR84_007010</name>
</gene>
<proteinExistence type="predicted"/>
<evidence type="ECO:0000313" key="3">
    <source>
        <dbReference type="EMBL" id="KAK5047068.1"/>
    </source>
</evidence>
<dbReference type="Pfam" id="PF01636">
    <property type="entry name" value="APH"/>
    <property type="match status" value="1"/>
</dbReference>
<organism evidence="3 4">
    <name type="scientific">Exophiala bonariae</name>
    <dbReference type="NCBI Taxonomy" id="1690606"/>
    <lineage>
        <taxon>Eukaryota</taxon>
        <taxon>Fungi</taxon>
        <taxon>Dikarya</taxon>
        <taxon>Ascomycota</taxon>
        <taxon>Pezizomycotina</taxon>
        <taxon>Eurotiomycetes</taxon>
        <taxon>Chaetothyriomycetidae</taxon>
        <taxon>Chaetothyriales</taxon>
        <taxon>Herpotrichiellaceae</taxon>
        <taxon>Exophiala</taxon>
    </lineage>
</organism>
<dbReference type="InterPro" id="IPR002575">
    <property type="entry name" value="Aminoglycoside_PTrfase"/>
</dbReference>
<dbReference type="EMBL" id="JAVRRD010000027">
    <property type="protein sequence ID" value="KAK5047068.1"/>
    <property type="molecule type" value="Genomic_DNA"/>
</dbReference>
<keyword evidence="4" id="KW-1185">Reference proteome</keyword>
<protein>
    <recommendedName>
        <fullName evidence="2">Aminoglycoside phosphotransferase domain-containing protein</fullName>
    </recommendedName>
</protein>
<dbReference type="PANTHER" id="PTHR21310:SF55">
    <property type="entry name" value="AMINOGLYCOSIDE PHOSPHOTRANSFERASE DOMAIN-CONTAINING PROTEIN"/>
    <property type="match status" value="1"/>
</dbReference>
<dbReference type="AlphaFoldDB" id="A0AAV9MZG1"/>
<feature type="domain" description="Aminoglycoside phosphotransferase" evidence="2">
    <location>
        <begin position="60"/>
        <end position="219"/>
    </location>
</feature>
<comment type="caution">
    <text evidence="3">The sequence shown here is derived from an EMBL/GenBank/DDBJ whole genome shotgun (WGS) entry which is preliminary data.</text>
</comment>
<dbReference type="Proteomes" id="UP001358417">
    <property type="component" value="Unassembled WGS sequence"/>
</dbReference>
<evidence type="ECO:0000259" key="2">
    <source>
        <dbReference type="Pfam" id="PF01636"/>
    </source>
</evidence>
<dbReference type="InterPro" id="IPR011009">
    <property type="entry name" value="Kinase-like_dom_sf"/>
</dbReference>
<evidence type="ECO:0000256" key="1">
    <source>
        <dbReference type="SAM" id="MobiDB-lite"/>
    </source>
</evidence>
<sequence length="362" mass="40986">MNYARPVVGLRTINSGPTFPGDQPNDGGLGNEYTTWKFLREQPGLNIPLVKEMKRFTDPEDPIQFTLISRAPGVELASIWYTLSPEQKSGYRDQLVNVLKQLRQYTSPSPQKINGDKLDDGVLICRTIHPPTCFKIGSTDEEWLEDLSETMRAGISAQYGDSQDEGLVEKKLQEMKDNFPSGAPYTLTHGDLNLTNIIVKDDKIQAIIDWEQSGYCPWWAERYLSKVAGGAYMNELFEGVWEKVQPEISDSAFALIIEKIVPVRKALSRARVWHDHQRHGFLRPPFCKCKPIGGIIRAQFLEPFTHTVADWRNQSEPDTMDWIVNVRDPKVDEKCDQSTPTPKPSPASAPWFATEVPPGKKE</sequence>
<reference evidence="3 4" key="1">
    <citation type="submission" date="2023-08" db="EMBL/GenBank/DDBJ databases">
        <title>Black Yeasts Isolated from many extreme environments.</title>
        <authorList>
            <person name="Coleine C."/>
            <person name="Stajich J.E."/>
            <person name="Selbmann L."/>
        </authorList>
    </citation>
    <scope>NUCLEOTIDE SEQUENCE [LARGE SCALE GENOMIC DNA]</scope>
    <source>
        <strain evidence="3 4">CCFEE 5792</strain>
    </source>
</reference>
<dbReference type="RefSeq" id="XP_064702635.1">
    <property type="nucleotide sequence ID" value="XM_064850566.1"/>
</dbReference>
<dbReference type="Gene3D" id="3.90.1200.10">
    <property type="match status" value="1"/>
</dbReference>
<accession>A0AAV9MZG1</accession>
<dbReference type="InterPro" id="IPR051678">
    <property type="entry name" value="AGP_Transferase"/>
</dbReference>
<dbReference type="GeneID" id="89975178"/>
<dbReference type="SUPFAM" id="SSF56112">
    <property type="entry name" value="Protein kinase-like (PK-like)"/>
    <property type="match status" value="1"/>
</dbReference>
<name>A0AAV9MZG1_9EURO</name>
<dbReference type="PANTHER" id="PTHR21310">
    <property type="entry name" value="AMINOGLYCOSIDE PHOSPHOTRANSFERASE-RELATED-RELATED"/>
    <property type="match status" value="1"/>
</dbReference>
<feature type="region of interest" description="Disordered" evidence="1">
    <location>
        <begin position="329"/>
        <end position="362"/>
    </location>
</feature>
<evidence type="ECO:0000313" key="4">
    <source>
        <dbReference type="Proteomes" id="UP001358417"/>
    </source>
</evidence>